<name>A0A7Y8ELA9_9PSED</name>
<dbReference type="Proteomes" id="UP000531950">
    <property type="component" value="Unassembled WGS sequence"/>
</dbReference>
<dbReference type="Pfam" id="PF01546">
    <property type="entry name" value="Peptidase_M20"/>
    <property type="match status" value="1"/>
</dbReference>
<keyword evidence="1" id="KW-0645">Protease</keyword>
<keyword evidence="2" id="KW-0479">Metal-binding</keyword>
<reference evidence="5 6" key="1">
    <citation type="submission" date="2020-04" db="EMBL/GenBank/DDBJ databases">
        <title>Molecular characterization of pseudomonads from Agaricus bisporus reveal novel blotch 2 pathogens in Western Europe.</title>
        <authorList>
            <person name="Taparia T."/>
            <person name="Krijger M."/>
            <person name="Haynes E."/>
            <person name="Elpinstone J.G."/>
            <person name="Noble R."/>
            <person name="Van Der Wolf J."/>
        </authorList>
    </citation>
    <scope>NUCLEOTIDE SEQUENCE [LARGE SCALE GENOMIC DNA]</scope>
    <source>
        <strain evidence="5 6">IPO3782</strain>
    </source>
</reference>
<evidence type="ECO:0000256" key="3">
    <source>
        <dbReference type="ARBA" id="ARBA00022801"/>
    </source>
</evidence>
<dbReference type="Gene3D" id="3.30.70.360">
    <property type="match status" value="1"/>
</dbReference>
<organism evidence="5 6">
    <name type="scientific">Pseudomonas yamanorum</name>
    <dbReference type="NCBI Taxonomy" id="515393"/>
    <lineage>
        <taxon>Bacteria</taxon>
        <taxon>Pseudomonadati</taxon>
        <taxon>Pseudomonadota</taxon>
        <taxon>Gammaproteobacteria</taxon>
        <taxon>Pseudomonadales</taxon>
        <taxon>Pseudomonadaceae</taxon>
        <taxon>Pseudomonas</taxon>
    </lineage>
</organism>
<dbReference type="RefSeq" id="WP_177079604.1">
    <property type="nucleotide sequence ID" value="NZ_JACARG010000057.1"/>
</dbReference>
<dbReference type="InterPro" id="IPR051458">
    <property type="entry name" value="Cyt/Met_Dipeptidase"/>
</dbReference>
<dbReference type="NCBIfam" id="NF005478">
    <property type="entry name" value="PRK07079.1"/>
    <property type="match status" value="1"/>
</dbReference>
<evidence type="ECO:0000256" key="1">
    <source>
        <dbReference type="ARBA" id="ARBA00022670"/>
    </source>
</evidence>
<dbReference type="InterPro" id="IPR011650">
    <property type="entry name" value="Peptidase_M20_dimer"/>
</dbReference>
<sequence>MSKQQALANVRQYLADGHFEADLRRRVAIRSESQNPGQAHELTRYLQQEIQPALAGMGFECQMLDNPSDAGPLLFASRHEGADLPTILMYGHGDVVLGYDEQWREGLSPWALTVEGDRWYGRGTADNKGQHSINLTALEHVIQQREGRLGFNVKVLFETGEECGSPGLREVCTMHKELLQADVFIASDGPRLNDSRPTIFLGSRGSALFSLEVKTRDKGLHSGNWGGVMSNPAVVLSNALASLVDKHGRIRCRTLVPGAIPESVREAIRDLGIDQHSLGRPLDMQWGEPGLTLGERLFGWNTLEILAFTAGNPSKPVNAIPPSAIAHCQLRFVVGTDWQHLESLLRQHLDAEGFEQVNIVIDRCTPASRLDPDNPWVRFAKQSIADATHRPVAVLPNLAGTLPNDIFADLLGLPTLWIPHSYPGCSQHAPDEHLLGSVVLEGLQIMTSLFWDLGHLAPTQQQ</sequence>
<evidence type="ECO:0000256" key="2">
    <source>
        <dbReference type="ARBA" id="ARBA00022723"/>
    </source>
</evidence>
<dbReference type="InterPro" id="IPR002933">
    <property type="entry name" value="Peptidase_M20"/>
</dbReference>
<dbReference type="PANTHER" id="PTHR43270">
    <property type="entry name" value="BETA-ALA-HIS DIPEPTIDASE"/>
    <property type="match status" value="1"/>
</dbReference>
<dbReference type="GO" id="GO:0046872">
    <property type="term" value="F:metal ion binding"/>
    <property type="evidence" value="ECO:0007669"/>
    <property type="project" value="UniProtKB-KW"/>
</dbReference>
<protein>
    <submittedName>
        <fullName evidence="5">M20 family metallopeptidase</fullName>
    </submittedName>
</protein>
<gene>
    <name evidence="5" type="ORF">HX822_27790</name>
</gene>
<dbReference type="EMBL" id="JACARG010000057">
    <property type="protein sequence ID" value="NWE16763.1"/>
    <property type="molecule type" value="Genomic_DNA"/>
</dbReference>
<feature type="domain" description="Peptidase M20 dimerisation" evidence="4">
    <location>
        <begin position="203"/>
        <end position="353"/>
    </location>
</feature>
<dbReference type="AlphaFoldDB" id="A0A7Y8ELA9"/>
<keyword evidence="3" id="KW-0378">Hydrolase</keyword>
<evidence type="ECO:0000259" key="4">
    <source>
        <dbReference type="Pfam" id="PF07687"/>
    </source>
</evidence>
<dbReference type="GO" id="GO:0008233">
    <property type="term" value="F:peptidase activity"/>
    <property type="evidence" value="ECO:0007669"/>
    <property type="project" value="UniProtKB-KW"/>
</dbReference>
<dbReference type="SUPFAM" id="SSF53187">
    <property type="entry name" value="Zn-dependent exopeptidases"/>
    <property type="match status" value="1"/>
</dbReference>
<evidence type="ECO:0000313" key="5">
    <source>
        <dbReference type="EMBL" id="NWE16763.1"/>
    </source>
</evidence>
<dbReference type="PANTHER" id="PTHR43270:SF12">
    <property type="entry name" value="SUCCINYL-DIAMINOPIMELATE DESUCCINYLASE"/>
    <property type="match status" value="1"/>
</dbReference>
<proteinExistence type="predicted"/>
<dbReference type="Gene3D" id="3.40.630.10">
    <property type="entry name" value="Zn peptidases"/>
    <property type="match status" value="1"/>
</dbReference>
<accession>A0A7Y8ELA9</accession>
<evidence type="ECO:0000313" key="6">
    <source>
        <dbReference type="Proteomes" id="UP000531950"/>
    </source>
</evidence>
<dbReference type="Pfam" id="PF07687">
    <property type="entry name" value="M20_dimer"/>
    <property type="match status" value="1"/>
</dbReference>
<dbReference type="GO" id="GO:0006508">
    <property type="term" value="P:proteolysis"/>
    <property type="evidence" value="ECO:0007669"/>
    <property type="project" value="UniProtKB-KW"/>
</dbReference>
<comment type="caution">
    <text evidence="5">The sequence shown here is derived from an EMBL/GenBank/DDBJ whole genome shotgun (WGS) entry which is preliminary data.</text>
</comment>